<evidence type="ECO:0000313" key="1">
    <source>
        <dbReference type="EMBL" id="KAI8559405.1"/>
    </source>
</evidence>
<reference evidence="1" key="1">
    <citation type="submission" date="2022-02" db="EMBL/GenBank/DDBJ databases">
        <title>Plant Genome Project.</title>
        <authorList>
            <person name="Zhang R.-G."/>
        </authorList>
    </citation>
    <scope>NUCLEOTIDE SEQUENCE</scope>
    <source>
        <strain evidence="1">AT1</strain>
    </source>
</reference>
<evidence type="ECO:0000313" key="2">
    <source>
        <dbReference type="Proteomes" id="UP001062846"/>
    </source>
</evidence>
<comment type="caution">
    <text evidence="1">The sequence shown here is derived from an EMBL/GenBank/DDBJ whole genome shotgun (WGS) entry which is preliminary data.</text>
</comment>
<proteinExistence type="predicted"/>
<gene>
    <name evidence="1" type="ORF">RHMOL_Rhmol04G0171000</name>
</gene>
<name>A0ACC0P1P4_RHOML</name>
<sequence length="139" mass="15679">MARRWGYSSYGLSELRECCNAQSHGMASPQQKFVRPREDFCFSRTFYAGEAMSKLMEISIFVGVKGFQCTAISDEEFGFQRNPVENQFSRQPWSKHSGAGLESIHLRCLLVLNPPKKSSERLGLEAHVPDPNLPFAECG</sequence>
<protein>
    <submittedName>
        <fullName evidence="1">Uncharacterized protein</fullName>
    </submittedName>
</protein>
<dbReference type="Proteomes" id="UP001062846">
    <property type="component" value="Chromosome 4"/>
</dbReference>
<organism evidence="1 2">
    <name type="scientific">Rhododendron molle</name>
    <name type="common">Chinese azalea</name>
    <name type="synonym">Azalea mollis</name>
    <dbReference type="NCBI Taxonomy" id="49168"/>
    <lineage>
        <taxon>Eukaryota</taxon>
        <taxon>Viridiplantae</taxon>
        <taxon>Streptophyta</taxon>
        <taxon>Embryophyta</taxon>
        <taxon>Tracheophyta</taxon>
        <taxon>Spermatophyta</taxon>
        <taxon>Magnoliopsida</taxon>
        <taxon>eudicotyledons</taxon>
        <taxon>Gunneridae</taxon>
        <taxon>Pentapetalae</taxon>
        <taxon>asterids</taxon>
        <taxon>Ericales</taxon>
        <taxon>Ericaceae</taxon>
        <taxon>Ericoideae</taxon>
        <taxon>Rhodoreae</taxon>
        <taxon>Rhododendron</taxon>
    </lineage>
</organism>
<keyword evidence="2" id="KW-1185">Reference proteome</keyword>
<accession>A0ACC0P1P4</accession>
<dbReference type="EMBL" id="CM046391">
    <property type="protein sequence ID" value="KAI8559405.1"/>
    <property type="molecule type" value="Genomic_DNA"/>
</dbReference>